<dbReference type="SMART" id="SM00320">
    <property type="entry name" value="WD40"/>
    <property type="match status" value="3"/>
</dbReference>
<dbReference type="InterPro" id="IPR036322">
    <property type="entry name" value="WD40_repeat_dom_sf"/>
</dbReference>
<protein>
    <submittedName>
        <fullName evidence="4">Uncharacterized protein</fullName>
    </submittedName>
</protein>
<dbReference type="InterPro" id="IPR001680">
    <property type="entry name" value="WD40_rpt"/>
</dbReference>
<gene>
    <name evidence="4" type="ORF">ABWT76_003042</name>
</gene>
<dbReference type="AlphaFoldDB" id="A0AAU8J5N4"/>
<dbReference type="PANTHER" id="PTHR44019">
    <property type="entry name" value="WD REPEAT-CONTAINING PROTEIN 55"/>
    <property type="match status" value="1"/>
</dbReference>
<evidence type="ECO:0000256" key="1">
    <source>
        <dbReference type="ARBA" id="ARBA00022574"/>
    </source>
</evidence>
<dbReference type="Gene3D" id="2.130.10.10">
    <property type="entry name" value="YVTN repeat-like/Quinoprotein amine dehydrogenase"/>
    <property type="match status" value="1"/>
</dbReference>
<dbReference type="PROSITE" id="PS50082">
    <property type="entry name" value="WD_REPEATS_2"/>
    <property type="match status" value="2"/>
</dbReference>
<reference evidence="4" key="1">
    <citation type="submission" date="2024-07" db="EMBL/GenBank/DDBJ databases">
        <authorList>
            <person name="Kim Y.J."/>
            <person name="Jeong J.Y."/>
        </authorList>
    </citation>
    <scope>NUCLEOTIDE SEQUENCE</scope>
    <source>
        <strain evidence="4">GIHE-MW2</strain>
    </source>
</reference>
<name>A0AAU8J5N4_9CYAN</name>
<dbReference type="PROSITE" id="PS50294">
    <property type="entry name" value="WD_REPEATS_REGION"/>
    <property type="match status" value="2"/>
</dbReference>
<evidence type="ECO:0000256" key="2">
    <source>
        <dbReference type="ARBA" id="ARBA00022737"/>
    </source>
</evidence>
<keyword evidence="1 3" id="KW-0853">WD repeat</keyword>
<dbReference type="Pfam" id="PF00400">
    <property type="entry name" value="WD40"/>
    <property type="match status" value="3"/>
</dbReference>
<dbReference type="InterPro" id="IPR050505">
    <property type="entry name" value="WDR55/POC1"/>
</dbReference>
<organism evidence="4">
    <name type="scientific">Planktothricoides raciborskii GIHE-MW2</name>
    <dbReference type="NCBI Taxonomy" id="2792601"/>
    <lineage>
        <taxon>Bacteria</taxon>
        <taxon>Bacillati</taxon>
        <taxon>Cyanobacteriota</taxon>
        <taxon>Cyanophyceae</taxon>
        <taxon>Oscillatoriophycideae</taxon>
        <taxon>Oscillatoriales</taxon>
        <taxon>Oscillatoriaceae</taxon>
        <taxon>Planktothricoides</taxon>
    </lineage>
</organism>
<proteinExistence type="predicted"/>
<dbReference type="EMBL" id="CP159837">
    <property type="protein sequence ID" value="XCM34442.1"/>
    <property type="molecule type" value="Genomic_DNA"/>
</dbReference>
<dbReference type="InterPro" id="IPR015943">
    <property type="entry name" value="WD40/YVTN_repeat-like_dom_sf"/>
</dbReference>
<keyword evidence="2" id="KW-0677">Repeat</keyword>
<feature type="repeat" description="WD" evidence="3">
    <location>
        <begin position="10"/>
        <end position="41"/>
    </location>
</feature>
<sequence>MANGKLQTTLKGHKSAVLTIAFSPDHNLLVSGSADGQIKIWRWDPFASNYVPQRTLNSHRDAVFALDFSTYGQKFASASADDTIKIWRYNSDLSKTIKAQMGGVFGLSFMPKGKLIAVWGGDGTVKGI</sequence>
<feature type="repeat" description="WD" evidence="3">
    <location>
        <begin position="56"/>
        <end position="91"/>
    </location>
</feature>
<evidence type="ECO:0000256" key="3">
    <source>
        <dbReference type="PROSITE-ProRule" id="PRU00221"/>
    </source>
</evidence>
<dbReference type="SUPFAM" id="SSF50978">
    <property type="entry name" value="WD40 repeat-like"/>
    <property type="match status" value="1"/>
</dbReference>
<dbReference type="PANTHER" id="PTHR44019:SF8">
    <property type="entry name" value="POC1 CENTRIOLAR PROTEIN HOMOLOG"/>
    <property type="match status" value="1"/>
</dbReference>
<evidence type="ECO:0000313" key="4">
    <source>
        <dbReference type="EMBL" id="XCM34442.1"/>
    </source>
</evidence>
<accession>A0AAU8J5N4</accession>
<dbReference type="RefSeq" id="WP_354634561.1">
    <property type="nucleotide sequence ID" value="NZ_CP159837.1"/>
</dbReference>